<name>A0A2W4WQP5_9CYAN</name>
<gene>
    <name evidence="1" type="ORF">DCF19_02925</name>
</gene>
<sequence length="135" mass="15458">MAETVVLKIPEALYQRLAIAAGATQRSLEDVILQALQIGSPPTWKDVPEEFQTDLASLDRLDDNSLWQIANSKKTTLEMERYDFLLSKQQETELTDSERLELEQLRTDSDRFMLRKSQAVAILKWRGHNVVRLAG</sequence>
<dbReference type="EMBL" id="QBML01000003">
    <property type="protein sequence ID" value="PZO44169.1"/>
    <property type="molecule type" value="Genomic_DNA"/>
</dbReference>
<reference evidence="1 2" key="1">
    <citation type="submission" date="2018-04" db="EMBL/GenBank/DDBJ databases">
        <authorList>
            <person name="Go L.Y."/>
            <person name="Mitchell J.A."/>
        </authorList>
    </citation>
    <scope>NUCLEOTIDE SEQUENCE [LARGE SCALE GENOMIC DNA]</scope>
    <source>
        <strain evidence="1">ULC066bin1</strain>
    </source>
</reference>
<organism evidence="1 2">
    <name type="scientific">Pseudanabaena frigida</name>
    <dbReference type="NCBI Taxonomy" id="945775"/>
    <lineage>
        <taxon>Bacteria</taxon>
        <taxon>Bacillati</taxon>
        <taxon>Cyanobacteriota</taxon>
        <taxon>Cyanophyceae</taxon>
        <taxon>Pseudanabaenales</taxon>
        <taxon>Pseudanabaenaceae</taxon>
        <taxon>Pseudanabaena</taxon>
    </lineage>
</organism>
<comment type="caution">
    <text evidence="1">The sequence shown here is derived from an EMBL/GenBank/DDBJ whole genome shotgun (WGS) entry which is preliminary data.</text>
</comment>
<evidence type="ECO:0000313" key="1">
    <source>
        <dbReference type="EMBL" id="PZO44169.1"/>
    </source>
</evidence>
<proteinExistence type="predicted"/>
<protein>
    <submittedName>
        <fullName evidence="1">Uncharacterized protein</fullName>
    </submittedName>
</protein>
<accession>A0A2W4WQP5</accession>
<reference evidence="1 2" key="2">
    <citation type="submission" date="2018-06" db="EMBL/GenBank/DDBJ databases">
        <title>Metagenomic assembly of (sub)arctic Cyanobacteria and their associated microbiome from non-axenic cultures.</title>
        <authorList>
            <person name="Baurain D."/>
        </authorList>
    </citation>
    <scope>NUCLEOTIDE SEQUENCE [LARGE SCALE GENOMIC DNA]</scope>
    <source>
        <strain evidence="1">ULC066bin1</strain>
    </source>
</reference>
<evidence type="ECO:0000313" key="2">
    <source>
        <dbReference type="Proteomes" id="UP000249467"/>
    </source>
</evidence>
<dbReference type="Proteomes" id="UP000249467">
    <property type="component" value="Unassembled WGS sequence"/>
</dbReference>
<dbReference type="AlphaFoldDB" id="A0A2W4WQP5"/>